<dbReference type="SUPFAM" id="SSF159941">
    <property type="entry name" value="MM3350-like"/>
    <property type="match status" value="1"/>
</dbReference>
<dbReference type="InterPro" id="IPR024047">
    <property type="entry name" value="MM3350-like_sf"/>
</dbReference>
<organism evidence="2 3">
    <name type="scientific">Desulfofundulus thermobenzoicus</name>
    <dbReference type="NCBI Taxonomy" id="29376"/>
    <lineage>
        <taxon>Bacteria</taxon>
        <taxon>Bacillati</taxon>
        <taxon>Bacillota</taxon>
        <taxon>Clostridia</taxon>
        <taxon>Eubacteriales</taxon>
        <taxon>Peptococcaceae</taxon>
        <taxon>Desulfofundulus</taxon>
    </lineage>
</organism>
<dbReference type="Gene3D" id="3.10.290.30">
    <property type="entry name" value="MM3350-like"/>
    <property type="match status" value="1"/>
</dbReference>
<proteinExistence type="predicted"/>
<sequence length="151" mass="17475">MCVDYHLFDFHFGDVAVHIPDPEYAPGELHGGIKELNAKRTKIDDLLVERRKCIYTYDFGDNWEHEVVLEEILPAEEGRHYPVCIAGARHRPPEDVGGVPGYEEFLKVIGDPQHPEYNNYLVWAEKDTGGRKFDPEYFYINEVNRALAKIK</sequence>
<dbReference type="Pfam" id="PF07929">
    <property type="entry name" value="PRiA4_ORF3"/>
    <property type="match status" value="1"/>
</dbReference>
<dbReference type="EMBL" id="WHYR01000027">
    <property type="protein sequence ID" value="MQL52691.1"/>
    <property type="molecule type" value="Genomic_DNA"/>
</dbReference>
<dbReference type="AlphaFoldDB" id="A0A6N7IRZ2"/>
<gene>
    <name evidence="2" type="ORF">GFC01_10540</name>
</gene>
<protein>
    <submittedName>
        <fullName evidence="2">Plasmid pRiA4b ORF-3 family protein</fullName>
    </submittedName>
</protein>
<evidence type="ECO:0000313" key="3">
    <source>
        <dbReference type="Proteomes" id="UP000441717"/>
    </source>
</evidence>
<keyword evidence="3" id="KW-1185">Reference proteome</keyword>
<name>A0A6N7IRZ2_9FIRM</name>
<dbReference type="PANTHER" id="PTHR41878:SF1">
    <property type="entry name" value="TNPR PROTEIN"/>
    <property type="match status" value="1"/>
</dbReference>
<dbReference type="PANTHER" id="PTHR41878">
    <property type="entry name" value="LEXA REPRESSOR-RELATED"/>
    <property type="match status" value="1"/>
</dbReference>
<feature type="domain" description="Plasmid pRiA4b Orf3-like" evidence="1">
    <location>
        <begin position="4"/>
        <end position="140"/>
    </location>
</feature>
<evidence type="ECO:0000313" key="2">
    <source>
        <dbReference type="EMBL" id="MQL52691.1"/>
    </source>
</evidence>
<dbReference type="InterPro" id="IPR012912">
    <property type="entry name" value="Plasmid_pRiA4b_Orf3-like"/>
</dbReference>
<reference evidence="2 3" key="1">
    <citation type="submission" date="2019-10" db="EMBL/GenBank/DDBJ databases">
        <title>Comparative genomics of sulfur disproportionating microorganisms.</title>
        <authorList>
            <person name="Ward L.M."/>
            <person name="Bertran E."/>
            <person name="Johnston D."/>
        </authorList>
    </citation>
    <scope>NUCLEOTIDE SEQUENCE [LARGE SCALE GENOMIC DNA]</scope>
    <source>
        <strain evidence="2 3">DSM 14055</strain>
    </source>
</reference>
<accession>A0A6N7IRZ2</accession>
<dbReference type="Proteomes" id="UP000441717">
    <property type="component" value="Unassembled WGS sequence"/>
</dbReference>
<comment type="caution">
    <text evidence="2">The sequence shown here is derived from an EMBL/GenBank/DDBJ whole genome shotgun (WGS) entry which is preliminary data.</text>
</comment>
<evidence type="ECO:0000259" key="1">
    <source>
        <dbReference type="Pfam" id="PF07929"/>
    </source>
</evidence>